<keyword evidence="6" id="KW-1185">Reference proteome</keyword>
<dbReference type="Proteomes" id="UP000298860">
    <property type="component" value="Unassembled WGS sequence"/>
</dbReference>
<sequence>MRPRMTAAAAAVAVTALLAGCGSGGFSGLYGTPLPGGADLGPRPYRVTANFTDVLDLVPQSAVKVNDVPVGRVEQIDLAPDSRTAEVTMAVNGDVRLPANAEAQLRQSSLLGEKYVALAEPVSERPQGRLADGAVIPVSRTNRNPEIEEVLGALSLLLNGGDIGQLQTIVRELDAAMSGNEPQIRAFLSQVDKMTADLDAQKAQITNAIDALNRVSGTFVAQQGHIANALDNLGPGLRVIAQQRDELVTMLRALDKLSGTAVDTVNKSREDMVADLRLLQPILQKLAEAGSNLPRALTYLITYPFPPGATDTLVGDYFNADLYVDMDLSDLVQNMTGGKVNPPGAPPGNAEQPPVVTIPGLMLPTVPAPPPSQNQNKSGLLGWLLGGH</sequence>
<dbReference type="PANTHER" id="PTHR33371:SF15">
    <property type="entry name" value="LIPOPROTEIN LPRN"/>
    <property type="match status" value="1"/>
</dbReference>
<feature type="signal peptide" evidence="2">
    <location>
        <begin position="1"/>
        <end position="19"/>
    </location>
</feature>
<comment type="caution">
    <text evidence="5">The sequence shown here is derived from an EMBL/GenBank/DDBJ whole genome shotgun (WGS) entry which is preliminary data.</text>
</comment>
<evidence type="ECO:0000313" key="6">
    <source>
        <dbReference type="Proteomes" id="UP000298860"/>
    </source>
</evidence>
<dbReference type="PROSITE" id="PS51257">
    <property type="entry name" value="PROKAR_LIPOPROTEIN"/>
    <property type="match status" value="1"/>
</dbReference>
<evidence type="ECO:0000256" key="2">
    <source>
        <dbReference type="SAM" id="SignalP"/>
    </source>
</evidence>
<feature type="region of interest" description="Disordered" evidence="1">
    <location>
        <begin position="367"/>
        <end position="388"/>
    </location>
</feature>
<keyword evidence="2" id="KW-0732">Signal</keyword>
<dbReference type="InterPro" id="IPR005693">
    <property type="entry name" value="Mce"/>
</dbReference>
<organism evidence="5 6">
    <name type="scientific">Gandjariella thermophila</name>
    <dbReference type="NCBI Taxonomy" id="1931992"/>
    <lineage>
        <taxon>Bacteria</taxon>
        <taxon>Bacillati</taxon>
        <taxon>Actinomycetota</taxon>
        <taxon>Actinomycetes</taxon>
        <taxon>Pseudonocardiales</taxon>
        <taxon>Pseudonocardiaceae</taxon>
        <taxon>Gandjariella</taxon>
    </lineage>
</organism>
<dbReference type="Pfam" id="PF02470">
    <property type="entry name" value="MlaD"/>
    <property type="match status" value="1"/>
</dbReference>
<dbReference type="NCBIfam" id="TIGR00996">
    <property type="entry name" value="Mtu_fam_mce"/>
    <property type="match status" value="1"/>
</dbReference>
<name>A0A4D4J582_9PSEU</name>
<accession>A0A4D4J582</accession>
<evidence type="ECO:0000259" key="4">
    <source>
        <dbReference type="Pfam" id="PF11887"/>
    </source>
</evidence>
<dbReference type="AlphaFoldDB" id="A0A4D4J582"/>
<dbReference type="GO" id="GO:0005576">
    <property type="term" value="C:extracellular region"/>
    <property type="evidence" value="ECO:0007669"/>
    <property type="project" value="TreeGrafter"/>
</dbReference>
<protein>
    <submittedName>
        <fullName evidence="5">ABC transporter substrate-binding protein</fullName>
    </submittedName>
</protein>
<feature type="chain" id="PRO_5038795480" evidence="2">
    <location>
        <begin position="20"/>
        <end position="388"/>
    </location>
</feature>
<evidence type="ECO:0000313" key="5">
    <source>
        <dbReference type="EMBL" id="GDY29759.1"/>
    </source>
</evidence>
<proteinExistence type="predicted"/>
<feature type="domain" description="Mammalian cell entry C-terminal" evidence="4">
    <location>
        <begin position="128"/>
        <end position="300"/>
    </location>
</feature>
<reference evidence="6" key="1">
    <citation type="submission" date="2019-04" db="EMBL/GenBank/DDBJ databases">
        <title>Draft genome sequence of Pseudonocardiaceae bacterium SL3-2-4.</title>
        <authorList>
            <person name="Ningsih F."/>
            <person name="Yokota A."/>
            <person name="Sakai Y."/>
            <person name="Nanatani K."/>
            <person name="Yabe S."/>
            <person name="Oetari A."/>
            <person name="Sjamsuridzal W."/>
        </authorList>
    </citation>
    <scope>NUCLEOTIDE SEQUENCE [LARGE SCALE GENOMIC DNA]</scope>
    <source>
        <strain evidence="6">SL3-2-4</strain>
    </source>
</reference>
<gene>
    <name evidence="5" type="ORF">GTS_13920</name>
</gene>
<dbReference type="Pfam" id="PF11887">
    <property type="entry name" value="Mce4_CUP1"/>
    <property type="match status" value="1"/>
</dbReference>
<evidence type="ECO:0000256" key="1">
    <source>
        <dbReference type="SAM" id="MobiDB-lite"/>
    </source>
</evidence>
<dbReference type="InterPro" id="IPR003399">
    <property type="entry name" value="Mce/MlaD"/>
</dbReference>
<dbReference type="EMBL" id="BJFL01000004">
    <property type="protein sequence ID" value="GDY29759.1"/>
    <property type="molecule type" value="Genomic_DNA"/>
</dbReference>
<feature type="domain" description="Mce/MlaD" evidence="3">
    <location>
        <begin position="43"/>
        <end position="119"/>
    </location>
</feature>
<evidence type="ECO:0000259" key="3">
    <source>
        <dbReference type="Pfam" id="PF02470"/>
    </source>
</evidence>
<dbReference type="PANTHER" id="PTHR33371">
    <property type="entry name" value="INTERMEMBRANE PHOSPHOLIPID TRANSPORT SYSTEM BINDING PROTEIN MLAD-RELATED"/>
    <property type="match status" value="1"/>
</dbReference>
<dbReference type="RefSeq" id="WP_371856731.1">
    <property type="nucleotide sequence ID" value="NZ_BJFL01000004.1"/>
</dbReference>
<dbReference type="InterPro" id="IPR024516">
    <property type="entry name" value="Mce_C"/>
</dbReference>
<dbReference type="InterPro" id="IPR052336">
    <property type="entry name" value="MlaD_Phospholipid_Transporter"/>
</dbReference>